<dbReference type="EMBL" id="CP029550">
    <property type="protein sequence ID" value="AWN41666.1"/>
    <property type="molecule type" value="Genomic_DNA"/>
</dbReference>
<reference evidence="3" key="1">
    <citation type="submission" date="2018-05" db="EMBL/GenBank/DDBJ databases">
        <title>Complete Genome Sequence of Methylobacterium sp. 17SD2-17.</title>
        <authorList>
            <person name="Srinivasan S."/>
        </authorList>
    </citation>
    <scope>NUCLEOTIDE SEQUENCE [LARGE SCALE GENOMIC DNA]</scope>
    <source>
        <strain evidence="3">17SD2-17</strain>
    </source>
</reference>
<keyword evidence="1" id="KW-1133">Transmembrane helix</keyword>
<name>A0A2U8W8M0_9HYPH</name>
<feature type="transmembrane region" description="Helical" evidence="1">
    <location>
        <begin position="27"/>
        <end position="50"/>
    </location>
</feature>
<protein>
    <recommendedName>
        <fullName evidence="4">Pilus assembly protein TadE</fullName>
    </recommendedName>
</protein>
<keyword evidence="3" id="KW-1185">Reference proteome</keyword>
<dbReference type="AlphaFoldDB" id="A0A2U8W8M0"/>
<sequence length="161" mass="17226">MADLPRRPERAPPALPGRFRRATRGSLGVEMAVLMWPLVMLLVGITQFLMHAYTQVLLSNALFDSAARPETELTAGDAAGYKTKVCAKILLLTQAGCRARLVVEMTQLSSAATSATAVTGATFSPGATKDLLLLRAALPSVRYVPFLPVLTAKASVVFRRA</sequence>
<dbReference type="RefSeq" id="WP_109890893.1">
    <property type="nucleotide sequence ID" value="NZ_CP029550.1"/>
</dbReference>
<evidence type="ECO:0008006" key="4">
    <source>
        <dbReference type="Google" id="ProtNLM"/>
    </source>
</evidence>
<dbReference type="KEGG" id="mets:DK389_15570"/>
<gene>
    <name evidence="2" type="ORF">DK389_15570</name>
</gene>
<dbReference type="OrthoDB" id="7996542at2"/>
<evidence type="ECO:0000256" key="1">
    <source>
        <dbReference type="SAM" id="Phobius"/>
    </source>
</evidence>
<organism evidence="2 3">
    <name type="scientific">Methylobacterium durans</name>
    <dbReference type="NCBI Taxonomy" id="2202825"/>
    <lineage>
        <taxon>Bacteria</taxon>
        <taxon>Pseudomonadati</taxon>
        <taxon>Pseudomonadota</taxon>
        <taxon>Alphaproteobacteria</taxon>
        <taxon>Hyphomicrobiales</taxon>
        <taxon>Methylobacteriaceae</taxon>
        <taxon>Methylobacterium</taxon>
    </lineage>
</organism>
<accession>A0A2U8W8M0</accession>
<evidence type="ECO:0000313" key="3">
    <source>
        <dbReference type="Proteomes" id="UP000245926"/>
    </source>
</evidence>
<evidence type="ECO:0000313" key="2">
    <source>
        <dbReference type="EMBL" id="AWN41666.1"/>
    </source>
</evidence>
<proteinExistence type="predicted"/>
<keyword evidence="1" id="KW-0472">Membrane</keyword>
<dbReference type="Proteomes" id="UP000245926">
    <property type="component" value="Chromosome"/>
</dbReference>
<keyword evidence="1" id="KW-0812">Transmembrane</keyword>